<name>A0ACC3A962_9EURO</name>
<dbReference type="EMBL" id="JAPDRQ010000062">
    <property type="protein sequence ID" value="KAJ9657569.1"/>
    <property type="molecule type" value="Genomic_DNA"/>
</dbReference>
<evidence type="ECO:0000313" key="2">
    <source>
        <dbReference type="Proteomes" id="UP001172386"/>
    </source>
</evidence>
<dbReference type="Proteomes" id="UP001172386">
    <property type="component" value="Unassembled WGS sequence"/>
</dbReference>
<sequence length="451" mass="48988">MPNVKPIVIDGSTFEGGGQLTRVALSLSAICNIPISIHSIRANRAPKSSHYEGSSNHLKSGRKDHPASKGSKKVEGGLKESHLAALQWLAAQCSAYVEGAEVGSREVTFIPGIGNLHTKRSNNARNDLVDLNTNTVNLRNPGSIWLIFQALYPFVIFGNVKRPQSLEGTQTVPKENEPDVVELTLHGGTNVSKSMSGEYVNQVFLPVCRRIGLPATEIEVVKRGWAGNAPQIGEVKVRVERPTNFSLPTLDATDRGDIASISMTVVASPQSTRNRLIERLRGCIAEHFGEEMEVDVAIDSDSEDPRRMYVLLVAHTSNGWRLGRDYLGTGRTPKNDAELGAMADMACQAVTKQLKWEVKRAGCVDEFMQDQLVVFQALAGGKSVVDGGVWKDAVADNEDEECGDDEGSLHTRTVRWVCQRMLGKKGVVFTPGGECVGLGWNAESETGTVEL</sequence>
<reference evidence="1" key="1">
    <citation type="submission" date="2022-10" db="EMBL/GenBank/DDBJ databases">
        <title>Culturing micro-colonial fungi from biological soil crusts in the Mojave desert and describing Neophaeococcomyces mojavensis, and introducing the new genera and species Taxawa tesnikishii.</title>
        <authorList>
            <person name="Kurbessoian T."/>
            <person name="Stajich J.E."/>
        </authorList>
    </citation>
    <scope>NUCLEOTIDE SEQUENCE</scope>
    <source>
        <strain evidence="1">JES_112</strain>
    </source>
</reference>
<protein>
    <submittedName>
        <fullName evidence="1">Uncharacterized protein</fullName>
    </submittedName>
</protein>
<evidence type="ECO:0000313" key="1">
    <source>
        <dbReference type="EMBL" id="KAJ9657569.1"/>
    </source>
</evidence>
<proteinExistence type="predicted"/>
<organism evidence="1 2">
    <name type="scientific">Neophaeococcomyces mojaviensis</name>
    <dbReference type="NCBI Taxonomy" id="3383035"/>
    <lineage>
        <taxon>Eukaryota</taxon>
        <taxon>Fungi</taxon>
        <taxon>Dikarya</taxon>
        <taxon>Ascomycota</taxon>
        <taxon>Pezizomycotina</taxon>
        <taxon>Eurotiomycetes</taxon>
        <taxon>Chaetothyriomycetidae</taxon>
        <taxon>Chaetothyriales</taxon>
        <taxon>Chaetothyriales incertae sedis</taxon>
        <taxon>Neophaeococcomyces</taxon>
    </lineage>
</organism>
<keyword evidence="2" id="KW-1185">Reference proteome</keyword>
<accession>A0ACC3A962</accession>
<gene>
    <name evidence="1" type="ORF">H2198_004215</name>
</gene>
<comment type="caution">
    <text evidence="1">The sequence shown here is derived from an EMBL/GenBank/DDBJ whole genome shotgun (WGS) entry which is preliminary data.</text>
</comment>